<gene>
    <name evidence="3" type="ORF">MCB1EB_0135</name>
</gene>
<keyword evidence="4" id="KW-1185">Reference proteome</keyword>
<protein>
    <submittedName>
        <fullName evidence="3">Uncharacterized protein</fullName>
    </submittedName>
</protein>
<name>A0A2Z6ESB0_9BURK</name>
<proteinExistence type="predicted"/>
<reference evidence="3 4" key="1">
    <citation type="journal article" date="2018" name="Microbes Environ.">
        <title>Comparative Genomic Insights into Endofungal Lifestyles of Two Bacterial Endosymbionts, Mycoavidus cysteinexigens and Burkholderia rhizoxinica.</title>
        <authorList>
            <person name="Sharmin D."/>
            <person name="Guo Y."/>
            <person name="Nishizawa T."/>
            <person name="Ohshima S."/>
            <person name="Sato Y."/>
            <person name="Takashima Y."/>
            <person name="Narisawa K."/>
            <person name="Ohta H."/>
        </authorList>
    </citation>
    <scope>NUCLEOTIDE SEQUENCE [LARGE SCALE GENOMIC DNA]</scope>
    <source>
        <strain evidence="3 4">B1-EB</strain>
    </source>
</reference>
<sequence length="273" mass="31504">MGILEELKEQDYAYVLIENAVKMLADMEKIEVEDAAQWLFMNHAFEQIESFEFTNGRAIASNQYVRDLYYQYQSDVKAILEFIKEHGKGFHNVKKSPKVGLYRWRRDDFWRWVKTKGIKISRSFFTEPFDCPTFLRSKNARESEKENTETHQASNNLVQKLTDAEAKIKQLTAVLQAKEKENSTENIIAGVSITLPHITKTLNALFNVMHTHWTTYDVRHPPKSVVIASDIDHALGWKAQKDGSPSRSAQTLAAAIRPDNLSEADLRNQKRRT</sequence>
<dbReference type="KEGG" id="mcys:MCB1EB_0135"/>
<evidence type="ECO:0000256" key="2">
    <source>
        <dbReference type="SAM" id="MobiDB-lite"/>
    </source>
</evidence>
<evidence type="ECO:0000313" key="3">
    <source>
        <dbReference type="EMBL" id="BBE08296.1"/>
    </source>
</evidence>
<accession>A0A2Z6ESB0</accession>
<dbReference type="RefSeq" id="WP_052393863.1">
    <property type="nucleotide sequence ID" value="NZ_AP018150.1"/>
</dbReference>
<feature type="compositionally biased region" description="Basic and acidic residues" evidence="2">
    <location>
        <begin position="264"/>
        <end position="273"/>
    </location>
</feature>
<evidence type="ECO:0000313" key="4">
    <source>
        <dbReference type="Proteomes" id="UP000282597"/>
    </source>
</evidence>
<feature type="region of interest" description="Disordered" evidence="2">
    <location>
        <begin position="239"/>
        <end position="273"/>
    </location>
</feature>
<organism evidence="3 4">
    <name type="scientific">Mycoavidus cysteinexigens</name>
    <dbReference type="NCBI Taxonomy" id="1553431"/>
    <lineage>
        <taxon>Bacteria</taxon>
        <taxon>Pseudomonadati</taxon>
        <taxon>Pseudomonadota</taxon>
        <taxon>Betaproteobacteria</taxon>
        <taxon>Burkholderiales</taxon>
        <taxon>Burkholderiaceae</taxon>
        <taxon>Mycoavidus</taxon>
    </lineage>
</organism>
<feature type="coiled-coil region" evidence="1">
    <location>
        <begin position="154"/>
        <end position="181"/>
    </location>
</feature>
<dbReference type="AlphaFoldDB" id="A0A2Z6ESB0"/>
<keyword evidence="1" id="KW-0175">Coiled coil</keyword>
<dbReference type="Proteomes" id="UP000282597">
    <property type="component" value="Chromosome"/>
</dbReference>
<evidence type="ECO:0000256" key="1">
    <source>
        <dbReference type="SAM" id="Coils"/>
    </source>
</evidence>
<dbReference type="EMBL" id="AP018150">
    <property type="protein sequence ID" value="BBE08296.1"/>
    <property type="molecule type" value="Genomic_DNA"/>
</dbReference>